<dbReference type="Pfam" id="PF12796">
    <property type="entry name" value="Ank_2"/>
    <property type="match status" value="1"/>
</dbReference>
<dbReference type="PANTHER" id="PTHR24161">
    <property type="entry name" value="ANK_REP_REGION DOMAIN-CONTAINING PROTEIN-RELATED"/>
    <property type="match status" value="1"/>
</dbReference>
<evidence type="ECO:0000313" key="4">
    <source>
        <dbReference type="Proteomes" id="UP000695026"/>
    </source>
</evidence>
<organism evidence="4 5">
    <name type="scientific">Python bivittatus</name>
    <name type="common">Burmese python</name>
    <name type="synonym">Python molurus bivittatus</name>
    <dbReference type="NCBI Taxonomy" id="176946"/>
    <lineage>
        <taxon>Eukaryota</taxon>
        <taxon>Metazoa</taxon>
        <taxon>Chordata</taxon>
        <taxon>Craniata</taxon>
        <taxon>Vertebrata</taxon>
        <taxon>Euteleostomi</taxon>
        <taxon>Lepidosauria</taxon>
        <taxon>Squamata</taxon>
        <taxon>Bifurcata</taxon>
        <taxon>Unidentata</taxon>
        <taxon>Episquamata</taxon>
        <taxon>Toxicofera</taxon>
        <taxon>Serpentes</taxon>
        <taxon>Henophidia</taxon>
        <taxon>Pythonidae</taxon>
        <taxon>Python</taxon>
    </lineage>
</organism>
<evidence type="ECO:0000256" key="1">
    <source>
        <dbReference type="ARBA" id="ARBA00022737"/>
    </source>
</evidence>
<dbReference type="RefSeq" id="XP_007445135.2">
    <property type="nucleotide sequence ID" value="XM_007445073.2"/>
</dbReference>
<dbReference type="OMA" id="DEWRNYR"/>
<dbReference type="InterPro" id="IPR002110">
    <property type="entry name" value="Ankyrin_rpt"/>
</dbReference>
<keyword evidence="1" id="KW-0677">Repeat</keyword>
<dbReference type="Gene3D" id="1.25.40.20">
    <property type="entry name" value="Ankyrin repeat-containing domain"/>
    <property type="match status" value="1"/>
</dbReference>
<dbReference type="PANTHER" id="PTHR24161:SF85">
    <property type="entry name" value="PALMITOYLTRANSFERASE HIP14"/>
    <property type="match status" value="1"/>
</dbReference>
<keyword evidence="2 3" id="KW-0040">ANK repeat</keyword>
<evidence type="ECO:0000256" key="3">
    <source>
        <dbReference type="PROSITE-ProRule" id="PRU00023"/>
    </source>
</evidence>
<keyword evidence="4" id="KW-1185">Reference proteome</keyword>
<evidence type="ECO:0000256" key="2">
    <source>
        <dbReference type="ARBA" id="ARBA00023043"/>
    </source>
</evidence>
<proteinExistence type="predicted"/>
<dbReference type="AlphaFoldDB" id="A0A9F2REC0"/>
<dbReference type="InterPro" id="IPR036770">
    <property type="entry name" value="Ankyrin_rpt-contain_sf"/>
</dbReference>
<reference evidence="5" key="1">
    <citation type="submission" date="2025-08" db="UniProtKB">
        <authorList>
            <consortium name="RefSeq"/>
        </authorList>
    </citation>
    <scope>IDENTIFICATION</scope>
    <source>
        <tissue evidence="5">Liver</tissue>
    </source>
</reference>
<dbReference type="KEGG" id="pbi:103048289"/>
<dbReference type="OrthoDB" id="366390at2759"/>
<dbReference type="PROSITE" id="PS50088">
    <property type="entry name" value="ANK_REPEAT"/>
    <property type="match status" value="2"/>
</dbReference>
<evidence type="ECO:0000313" key="5">
    <source>
        <dbReference type="RefSeq" id="XP_007445135.2"/>
    </source>
</evidence>
<sequence length="153" mass="16670">MEPIATRTVQGAAQAFWQALLVGDGCAVLCFLRDPESGVGPNSIFDTSDSDEWRQYRSNSRWLRLWSLTYEQELTTPLHITASRGYLDCLRHLLLRGAEVDRAPGGQTPRHAAPAAAATDCVRLLLSFGADPGAVSEGGFQPLHLCRSPDSSE</sequence>
<feature type="repeat" description="ANK" evidence="3">
    <location>
        <begin position="105"/>
        <end position="137"/>
    </location>
</feature>
<gene>
    <name evidence="5" type="primary">LOC103048289</name>
</gene>
<feature type="repeat" description="ANK" evidence="3">
    <location>
        <begin position="73"/>
        <end position="105"/>
    </location>
</feature>
<dbReference type="SUPFAM" id="SSF48403">
    <property type="entry name" value="Ankyrin repeat"/>
    <property type="match status" value="1"/>
</dbReference>
<accession>A0A9F2REC0</accession>
<dbReference type="Proteomes" id="UP000695026">
    <property type="component" value="Unplaced"/>
</dbReference>
<name>A0A9F2REC0_PYTBI</name>
<dbReference type="SMART" id="SM00248">
    <property type="entry name" value="ANK"/>
    <property type="match status" value="2"/>
</dbReference>
<protein>
    <submittedName>
        <fullName evidence="5">Ankyrin repeat and SOCS box protein 10-like</fullName>
    </submittedName>
</protein>
<dbReference type="GeneID" id="103048289"/>
<dbReference type="PROSITE" id="PS50297">
    <property type="entry name" value="ANK_REP_REGION"/>
    <property type="match status" value="2"/>
</dbReference>